<organism evidence="1 2">
    <name type="scientific">Nanobsidianus stetteri</name>
    <dbReference type="NCBI Taxonomy" id="1294122"/>
    <lineage>
        <taxon>Archaea</taxon>
        <taxon>Nanobdellota</taxon>
        <taxon>Candidatus Nanoarchaeia</taxon>
        <taxon>Nanoarchaeales</taxon>
        <taxon>Nanopusillaceae</taxon>
        <taxon>Candidatus Nanobsidianus</taxon>
    </lineage>
</organism>
<dbReference type="Proteomes" id="UP000053279">
    <property type="component" value="Unassembled WGS sequence"/>
</dbReference>
<dbReference type="AlphaFoldDB" id="R1G3C8"/>
<gene>
    <name evidence="1" type="ORF">Nst1_341</name>
</gene>
<sequence>MAKLVLLLDRRWNGGVSTHSIGLLLSALALKKNNRRKIRKSGSRIVFYCSRRGFFKIL</sequence>
<keyword evidence="2" id="KW-1185">Reference proteome</keyword>
<protein>
    <submittedName>
        <fullName evidence="1">Uncharacterized protein</fullName>
    </submittedName>
</protein>
<dbReference type="EMBL" id="APJZ01000002">
    <property type="protein sequence ID" value="EOD42611.1"/>
    <property type="molecule type" value="Genomic_DNA"/>
</dbReference>
<evidence type="ECO:0000313" key="1">
    <source>
        <dbReference type="EMBL" id="EOD42611.1"/>
    </source>
</evidence>
<comment type="caution">
    <text evidence="1">The sequence shown here is derived from an EMBL/GenBank/DDBJ whole genome shotgun (WGS) entry which is preliminary data.</text>
</comment>
<name>R1G3C8_NANST</name>
<evidence type="ECO:0000313" key="2">
    <source>
        <dbReference type="Proteomes" id="UP000053279"/>
    </source>
</evidence>
<reference evidence="1 2" key="1">
    <citation type="submission" date="2013-02" db="EMBL/GenBank/DDBJ databases">
        <title>Insights into archaeal evolution and symbiosis from the genomes of a Nanoarchaeon and its crenarchaeal host from Yellowstone National Park.</title>
        <authorList>
            <person name="Podar M."/>
            <person name="Makarova K.S."/>
            <person name="Graham D.E."/>
            <person name="Wolf Y.I."/>
            <person name="Koonin E.V."/>
            <person name="Reysenbach A.-L."/>
        </authorList>
    </citation>
    <scope>NUCLEOTIDE SEQUENCE [LARGE SCALE GENOMIC DNA]</scope>
</reference>
<proteinExistence type="predicted"/>
<accession>R1G3C8</accession>